<dbReference type="AlphaFoldDB" id="A0A318J106"/>
<accession>A0A318J106</accession>
<feature type="non-terminal residue" evidence="1">
    <location>
        <position position="264"/>
    </location>
</feature>
<dbReference type="Proteomes" id="UP000248395">
    <property type="component" value="Unassembled WGS sequence"/>
</dbReference>
<organism evidence="1 2">
    <name type="scientific">Aquitalea magnusonii</name>
    <dbReference type="NCBI Taxonomy" id="332411"/>
    <lineage>
        <taxon>Bacteria</taxon>
        <taxon>Pseudomonadati</taxon>
        <taxon>Pseudomonadota</taxon>
        <taxon>Betaproteobacteria</taxon>
        <taxon>Neisseriales</taxon>
        <taxon>Chromobacteriaceae</taxon>
        <taxon>Aquitalea</taxon>
    </lineage>
</organism>
<sequence length="264" mass="27052">MDRQIVYPGAIPLETDILNTNKNMMVALSKLAAAIFGTGTIVNGFAVTPTAPASLQINVAPGEIYAMANIDATAYSSLAADTTHSILKQGIALDSQLLTLTAPTTSGYSVNYLIQAAYQDQDANAVALPYYNSTNPTQPWSGSGNNGQAQYTTRKGLAVVSAKAGIAATTGSQATPAPDSGNVGLYVVTVAYGQTQITAGNISQYAAAPFINLPTMAQIQAQTGTAFAAAGTAPAYTLTPSPAIQAYASPQRFNVTFPTAGTTG</sequence>
<reference evidence="1 2" key="1">
    <citation type="submission" date="2018-05" db="EMBL/GenBank/DDBJ databases">
        <title>Genomic Encyclopedia of Type Strains, Phase IV (KMG-IV): sequencing the most valuable type-strain genomes for metagenomic binning, comparative biology and taxonomic classification.</title>
        <authorList>
            <person name="Goeker M."/>
        </authorList>
    </citation>
    <scope>NUCLEOTIDE SEQUENCE [LARGE SCALE GENOMIC DNA]</scope>
    <source>
        <strain evidence="1 2">DSM 25134</strain>
    </source>
</reference>
<name>A0A318J106_9NEIS</name>
<comment type="caution">
    <text evidence="1">The sequence shown here is derived from an EMBL/GenBank/DDBJ whole genome shotgun (WGS) entry which is preliminary data.</text>
</comment>
<dbReference type="RefSeq" id="WP_211310779.1">
    <property type="nucleotide sequence ID" value="NZ_QJKC01000020.1"/>
</dbReference>
<evidence type="ECO:0000313" key="2">
    <source>
        <dbReference type="Proteomes" id="UP000248395"/>
    </source>
</evidence>
<proteinExistence type="predicted"/>
<gene>
    <name evidence="1" type="ORF">DFR38_1201</name>
</gene>
<dbReference type="EMBL" id="QJKC01000020">
    <property type="protein sequence ID" value="PXX42204.1"/>
    <property type="molecule type" value="Genomic_DNA"/>
</dbReference>
<keyword evidence="2" id="KW-1185">Reference proteome</keyword>
<protein>
    <submittedName>
        <fullName evidence="1">Uncharacterized protein</fullName>
    </submittedName>
</protein>
<evidence type="ECO:0000313" key="1">
    <source>
        <dbReference type="EMBL" id="PXX42204.1"/>
    </source>
</evidence>